<evidence type="ECO:0000256" key="4">
    <source>
        <dbReference type="ARBA" id="ARBA00048819"/>
    </source>
</evidence>
<dbReference type="EMBL" id="JAUSQU010000001">
    <property type="protein sequence ID" value="MDP9847589.1"/>
    <property type="molecule type" value="Genomic_DNA"/>
</dbReference>
<dbReference type="InterPro" id="IPR014746">
    <property type="entry name" value="Gln_synth/guanido_kin_cat_dom"/>
</dbReference>
<feature type="region of interest" description="Disordered" evidence="7">
    <location>
        <begin position="240"/>
        <end position="267"/>
    </location>
</feature>
<accession>A0ABT9QLI3</accession>
<proteinExistence type="inferred from homology"/>
<comment type="similarity">
    <text evidence="5 6">Belongs to the glutamate--cysteine ligase type 2 family. EgtA subfamily.</text>
</comment>
<name>A0ABT9QLI3_9ACTN</name>
<keyword evidence="2 5" id="KW-0547">Nucleotide-binding</keyword>
<sequence>MTGLATENTLIRNASDVEDFARGCFLGSTGDQVGVELEFLVFDRTAPDLQVPLARIADALPPLPGGSRVTFEPGGQLELSGPEGSLPDAIVRLSADVDVTRRALWDAGMVLTGVGLDPLRPARRQLRMPRYDTMAAFLGTPYGPLMMCSTASIQVNLDLGRKPAVRWERAHLLGPVLVAAFANSSLSEGRPYGWMSGRQAVWERLDPTRTAPVPAADDPAAAWTEYLLDARLMLVGEHDEHDEHGAGGTGCDGREDPGVLDGGRADGERSRLIRNGSTLRDRLAADTRPLTLTDLAYHATTIFPPVRPRGWLEIRYLDAQHPASWPVCVAVTHALVMDDRAADTALTAAEPYAGMWSRAARRGLADPGLRRAADACFQAALAALPRLGATAGLVREVAAFADRHVTPGRSPAADLLDLVRGPGRRLSAWLTEEEPA</sequence>
<dbReference type="PANTHER" id="PTHR34378:SF1">
    <property type="entry name" value="GLUTAMATE--CYSTEINE LIGASE, CHLOROPLASTIC"/>
    <property type="match status" value="1"/>
</dbReference>
<keyword evidence="1 5" id="KW-0436">Ligase</keyword>
<protein>
    <recommendedName>
        <fullName evidence="5">Glutamate--cysteine ligase EgtA</fullName>
        <ecNumber evidence="5">6.3.2.2</ecNumber>
    </recommendedName>
    <alternativeName>
        <fullName evidence="5">Gamma-glutamylcysteine synthase</fullName>
        <shortName evidence="5">GCS</shortName>
        <shortName evidence="5">Gamma-ECS</shortName>
    </alternativeName>
</protein>
<evidence type="ECO:0000313" key="8">
    <source>
        <dbReference type="EMBL" id="MDP9847589.1"/>
    </source>
</evidence>
<dbReference type="Pfam" id="PF04107">
    <property type="entry name" value="GCS2"/>
    <property type="match status" value="1"/>
</dbReference>
<evidence type="ECO:0000256" key="2">
    <source>
        <dbReference type="ARBA" id="ARBA00022741"/>
    </source>
</evidence>
<dbReference type="EC" id="6.3.2.2" evidence="5"/>
<dbReference type="RefSeq" id="WP_307564663.1">
    <property type="nucleotide sequence ID" value="NZ_JAUSQU010000001.1"/>
</dbReference>
<evidence type="ECO:0000256" key="1">
    <source>
        <dbReference type="ARBA" id="ARBA00022598"/>
    </source>
</evidence>
<comment type="pathway">
    <text evidence="5">Amino-acid biosynthesis; ergothioneine biosynthesis.</text>
</comment>
<evidence type="ECO:0000256" key="3">
    <source>
        <dbReference type="ARBA" id="ARBA00022840"/>
    </source>
</evidence>
<organism evidence="8 9">
    <name type="scientific">Streptosporangium lutulentum</name>
    <dbReference type="NCBI Taxonomy" id="1461250"/>
    <lineage>
        <taxon>Bacteria</taxon>
        <taxon>Bacillati</taxon>
        <taxon>Actinomycetota</taxon>
        <taxon>Actinomycetes</taxon>
        <taxon>Streptosporangiales</taxon>
        <taxon>Streptosporangiaceae</taxon>
        <taxon>Streptosporangium</taxon>
    </lineage>
</organism>
<comment type="catalytic activity">
    <reaction evidence="4 5 6">
        <text>L-cysteine + L-glutamate + ATP = gamma-L-glutamyl-L-cysteine + ADP + phosphate + H(+)</text>
        <dbReference type="Rhea" id="RHEA:13285"/>
        <dbReference type="ChEBI" id="CHEBI:15378"/>
        <dbReference type="ChEBI" id="CHEBI:29985"/>
        <dbReference type="ChEBI" id="CHEBI:30616"/>
        <dbReference type="ChEBI" id="CHEBI:35235"/>
        <dbReference type="ChEBI" id="CHEBI:43474"/>
        <dbReference type="ChEBI" id="CHEBI:58173"/>
        <dbReference type="ChEBI" id="CHEBI:456216"/>
        <dbReference type="EC" id="6.3.2.2"/>
    </reaction>
</comment>
<evidence type="ECO:0000256" key="5">
    <source>
        <dbReference type="HAMAP-Rule" id="MF_02034"/>
    </source>
</evidence>
<evidence type="ECO:0000256" key="6">
    <source>
        <dbReference type="PIRNR" id="PIRNR017901"/>
    </source>
</evidence>
<dbReference type="InterPro" id="IPR006336">
    <property type="entry name" value="GCS2"/>
</dbReference>
<dbReference type="InterPro" id="IPR035434">
    <property type="entry name" value="GCL_bact_plant"/>
</dbReference>
<dbReference type="Proteomes" id="UP001225356">
    <property type="component" value="Unassembled WGS sequence"/>
</dbReference>
<reference evidence="8 9" key="1">
    <citation type="submission" date="2023-07" db="EMBL/GenBank/DDBJ databases">
        <title>Sequencing the genomes of 1000 actinobacteria strains.</title>
        <authorList>
            <person name="Klenk H.-P."/>
        </authorList>
    </citation>
    <scope>NUCLEOTIDE SEQUENCE [LARGE SCALE GENOMIC DNA]</scope>
    <source>
        <strain evidence="8 9">DSM 46740</strain>
    </source>
</reference>
<dbReference type="Gene3D" id="3.30.590.20">
    <property type="match status" value="1"/>
</dbReference>
<keyword evidence="9" id="KW-1185">Reference proteome</keyword>
<dbReference type="SUPFAM" id="SSF55931">
    <property type="entry name" value="Glutamine synthetase/guanido kinase"/>
    <property type="match status" value="1"/>
</dbReference>
<dbReference type="HAMAP" id="MF_02034">
    <property type="entry name" value="EgtA"/>
    <property type="match status" value="1"/>
</dbReference>
<dbReference type="PIRSF" id="PIRSF017901">
    <property type="entry name" value="GCL"/>
    <property type="match status" value="1"/>
</dbReference>
<dbReference type="PANTHER" id="PTHR34378">
    <property type="entry name" value="GLUTAMATE--CYSTEINE LIGASE, CHLOROPLASTIC"/>
    <property type="match status" value="1"/>
</dbReference>
<comment type="caution">
    <text evidence="8">The sequence shown here is derived from an EMBL/GenBank/DDBJ whole genome shotgun (WGS) entry which is preliminary data.</text>
</comment>
<comment type="function">
    <text evidence="5">Catalyzes the synthesis of gamma-glutamylcysteine (gamma-GC). This compound is used as substrate for the biosynthesis of the low-molecular thiol compound ergothioneine.</text>
</comment>
<dbReference type="InterPro" id="IPR017809">
    <property type="entry name" value="EgtA_Actinobacteria"/>
</dbReference>
<feature type="compositionally biased region" description="Basic and acidic residues" evidence="7">
    <location>
        <begin position="252"/>
        <end position="267"/>
    </location>
</feature>
<gene>
    <name evidence="5" type="primary">egtA</name>
    <name evidence="8" type="ORF">J2853_006800</name>
</gene>
<evidence type="ECO:0000313" key="9">
    <source>
        <dbReference type="Proteomes" id="UP001225356"/>
    </source>
</evidence>
<keyword evidence="3 5" id="KW-0067">ATP-binding</keyword>
<evidence type="ECO:0000256" key="7">
    <source>
        <dbReference type="SAM" id="MobiDB-lite"/>
    </source>
</evidence>
<dbReference type="GO" id="GO:0004357">
    <property type="term" value="F:glutamate-cysteine ligase activity"/>
    <property type="evidence" value="ECO:0007669"/>
    <property type="project" value="UniProtKB-EC"/>
</dbReference>